<dbReference type="Pfam" id="PF09424">
    <property type="entry name" value="YqeY"/>
    <property type="match status" value="1"/>
</dbReference>
<keyword evidence="2" id="KW-1185">Reference proteome</keyword>
<evidence type="ECO:0000313" key="2">
    <source>
        <dbReference type="Proteomes" id="UP001314635"/>
    </source>
</evidence>
<organism evidence="1 2">
    <name type="scientific">Bradyrhizobium denitrificans</name>
    <dbReference type="NCBI Taxonomy" id="2734912"/>
    <lineage>
        <taxon>Bacteria</taxon>
        <taxon>Pseudomonadati</taxon>
        <taxon>Pseudomonadota</taxon>
        <taxon>Alphaproteobacteria</taxon>
        <taxon>Hyphomicrobiales</taxon>
        <taxon>Nitrobacteraceae</taxon>
        <taxon>Bradyrhizobium</taxon>
    </lineage>
</organism>
<dbReference type="Gene3D" id="1.10.1510.10">
    <property type="entry name" value="Uncharacterised protein YqeY/AIM41 PF09424, N-terminal domain"/>
    <property type="match status" value="1"/>
</dbReference>
<dbReference type="Gene3D" id="1.10.10.410">
    <property type="match status" value="1"/>
</dbReference>
<name>A0ABS5GGJ7_9BRAD</name>
<comment type="caution">
    <text evidence="1">The sequence shown here is derived from an EMBL/GenBank/DDBJ whole genome shotgun (WGS) entry which is preliminary data.</text>
</comment>
<dbReference type="PANTHER" id="PTHR28055">
    <property type="entry name" value="ALTERED INHERITANCE OF MITOCHONDRIA PROTEIN 41, MITOCHONDRIAL"/>
    <property type="match status" value="1"/>
</dbReference>
<dbReference type="RefSeq" id="WP_172236117.1">
    <property type="nucleotide sequence ID" value="NZ_JABFDP010000006.1"/>
</dbReference>
<dbReference type="InterPro" id="IPR023168">
    <property type="entry name" value="GatB_Yqey_C_2"/>
</dbReference>
<sequence length="151" mass="16157">MLRDDINNAVKEAMKAKDERKLSTLRMVNSTLKNADIAARGEGKPPLTDADVLAVLQKMIKQRQESVELYEKGGRAELAAGEREEIAVISAYLPKQMSEDEVKSAISAAVSETGAAGMKDMGKVIAVLKAKYTGQMDFAKASALVKAALSG</sequence>
<protein>
    <submittedName>
        <fullName evidence="1">GatB/YqeY domain-containing protein</fullName>
    </submittedName>
</protein>
<accession>A0ABS5GGJ7</accession>
<dbReference type="InterPro" id="IPR019004">
    <property type="entry name" value="YqeY/Aim41"/>
</dbReference>
<dbReference type="Proteomes" id="UP001314635">
    <property type="component" value="Unassembled WGS sequence"/>
</dbReference>
<dbReference type="PANTHER" id="PTHR28055:SF1">
    <property type="entry name" value="ALTERED INHERITANCE OF MITOCHONDRIA PROTEIN 41, MITOCHONDRIAL"/>
    <property type="match status" value="1"/>
</dbReference>
<dbReference type="InterPro" id="IPR042184">
    <property type="entry name" value="YqeY/Aim41_N"/>
</dbReference>
<gene>
    <name evidence="1" type="ORF">JQ619_32395</name>
</gene>
<dbReference type="SUPFAM" id="SSF89095">
    <property type="entry name" value="GatB/YqeY motif"/>
    <property type="match status" value="1"/>
</dbReference>
<dbReference type="InterPro" id="IPR003789">
    <property type="entry name" value="Asn/Gln_tRNA_amidoTrase-B-like"/>
</dbReference>
<reference evidence="2" key="1">
    <citation type="journal article" date="2021" name="ISME J.">
        <title>Evolutionary origin and ecological implication of a unique nif island in free-living Bradyrhizobium lineages.</title>
        <authorList>
            <person name="Tao J."/>
        </authorList>
    </citation>
    <scope>NUCLEOTIDE SEQUENCE [LARGE SCALE GENOMIC DNA]</scope>
    <source>
        <strain evidence="2">SZCCT0094</strain>
    </source>
</reference>
<dbReference type="EMBL" id="JAFCLK010000041">
    <property type="protein sequence ID" value="MBR1140466.1"/>
    <property type="molecule type" value="Genomic_DNA"/>
</dbReference>
<evidence type="ECO:0000313" key="1">
    <source>
        <dbReference type="EMBL" id="MBR1140466.1"/>
    </source>
</evidence>
<proteinExistence type="predicted"/>